<proteinExistence type="predicted"/>
<sequence length="46" mass="5057">MNAIYCPFYVVNTGIPNAFTDPGHGIIAVLNILDTKICCMRNGKEK</sequence>
<accession>A0A0E9TNX1</accession>
<name>A0A0E9TNX1_ANGAN</name>
<protein>
    <submittedName>
        <fullName evidence="1">Uncharacterized protein</fullName>
    </submittedName>
</protein>
<reference evidence="1" key="2">
    <citation type="journal article" date="2015" name="Fish Shellfish Immunol.">
        <title>Early steps in the European eel (Anguilla anguilla)-Vibrio vulnificus interaction in the gills: Role of the RtxA13 toxin.</title>
        <authorList>
            <person name="Callol A."/>
            <person name="Pajuelo D."/>
            <person name="Ebbesson L."/>
            <person name="Teles M."/>
            <person name="MacKenzie S."/>
            <person name="Amaro C."/>
        </authorList>
    </citation>
    <scope>NUCLEOTIDE SEQUENCE</scope>
</reference>
<dbReference type="AlphaFoldDB" id="A0A0E9TNX1"/>
<organism evidence="1">
    <name type="scientific">Anguilla anguilla</name>
    <name type="common">European freshwater eel</name>
    <name type="synonym">Muraena anguilla</name>
    <dbReference type="NCBI Taxonomy" id="7936"/>
    <lineage>
        <taxon>Eukaryota</taxon>
        <taxon>Metazoa</taxon>
        <taxon>Chordata</taxon>
        <taxon>Craniata</taxon>
        <taxon>Vertebrata</taxon>
        <taxon>Euteleostomi</taxon>
        <taxon>Actinopterygii</taxon>
        <taxon>Neopterygii</taxon>
        <taxon>Teleostei</taxon>
        <taxon>Anguilliformes</taxon>
        <taxon>Anguillidae</taxon>
        <taxon>Anguilla</taxon>
    </lineage>
</organism>
<dbReference type="EMBL" id="GBXM01053405">
    <property type="protein sequence ID" value="JAH55172.1"/>
    <property type="molecule type" value="Transcribed_RNA"/>
</dbReference>
<evidence type="ECO:0000313" key="1">
    <source>
        <dbReference type="EMBL" id="JAH55172.1"/>
    </source>
</evidence>
<reference evidence="1" key="1">
    <citation type="submission" date="2014-11" db="EMBL/GenBank/DDBJ databases">
        <authorList>
            <person name="Amaro Gonzalez C."/>
        </authorList>
    </citation>
    <scope>NUCLEOTIDE SEQUENCE</scope>
</reference>